<feature type="region of interest" description="Disordered" evidence="1">
    <location>
        <begin position="131"/>
        <end position="167"/>
    </location>
</feature>
<accession>A0ABY5NDD9</accession>
<evidence type="ECO:0000313" key="3">
    <source>
        <dbReference type="Proteomes" id="UP001060150"/>
    </source>
</evidence>
<keyword evidence="3" id="KW-1185">Reference proteome</keyword>
<proteinExistence type="predicted"/>
<protein>
    <submittedName>
        <fullName evidence="2">Uncharacterized protein</fullName>
    </submittedName>
</protein>
<evidence type="ECO:0000313" key="2">
    <source>
        <dbReference type="EMBL" id="UUS33961.1"/>
    </source>
</evidence>
<reference evidence="2" key="1">
    <citation type="submission" date="2022-08" db="EMBL/GenBank/DDBJ databases">
        <title>Streptomyces changanensis sp. nov., an actinomycete isolated from soil.</title>
        <authorList>
            <person name="Wu H."/>
            <person name="Han L."/>
        </authorList>
    </citation>
    <scope>NUCLEOTIDE SEQUENCE</scope>
    <source>
        <strain evidence="2">HL-66</strain>
    </source>
</reference>
<organism evidence="2 3">
    <name type="scientific">Streptomyces changanensis</name>
    <dbReference type="NCBI Taxonomy" id="2964669"/>
    <lineage>
        <taxon>Bacteria</taxon>
        <taxon>Bacillati</taxon>
        <taxon>Actinomycetota</taxon>
        <taxon>Actinomycetes</taxon>
        <taxon>Kitasatosporales</taxon>
        <taxon>Streptomycetaceae</taxon>
        <taxon>Streptomyces</taxon>
    </lineage>
</organism>
<dbReference type="Proteomes" id="UP001060150">
    <property type="component" value="Chromosome"/>
</dbReference>
<name>A0ABY5NDD9_9ACTN</name>
<dbReference type="EMBL" id="CP102332">
    <property type="protein sequence ID" value="UUS33961.1"/>
    <property type="molecule type" value="Genomic_DNA"/>
</dbReference>
<gene>
    <name evidence="2" type="ORF">NRO40_26155</name>
</gene>
<feature type="compositionally biased region" description="Pro residues" evidence="1">
    <location>
        <begin position="134"/>
        <end position="144"/>
    </location>
</feature>
<dbReference type="RefSeq" id="WP_157901830.1">
    <property type="nucleotide sequence ID" value="NZ_CP102332.1"/>
</dbReference>
<feature type="compositionally biased region" description="Low complexity" evidence="1">
    <location>
        <begin position="145"/>
        <end position="154"/>
    </location>
</feature>
<sequence length="167" mass="18490">MHLSRDLDARTFEVATQEFPLFAMAESWLLARRCPPDAIEPPDVHVAADALTHALENRVRRDAVRFTMLDSYTDDGASPQVVVMLRSPGPEAEAPFRILWESYDVASGAHTLREGGFTTYDEARAWWNAWQQGDPPPLRPPAPAPRRGTSATAPVRPASTGLQGRSR</sequence>
<evidence type="ECO:0000256" key="1">
    <source>
        <dbReference type="SAM" id="MobiDB-lite"/>
    </source>
</evidence>